<organism evidence="4 5">
    <name type="scientific">Mucilaginibacter straminoryzae</name>
    <dbReference type="NCBI Taxonomy" id="2932774"/>
    <lineage>
        <taxon>Bacteria</taxon>
        <taxon>Pseudomonadati</taxon>
        <taxon>Bacteroidota</taxon>
        <taxon>Sphingobacteriia</taxon>
        <taxon>Sphingobacteriales</taxon>
        <taxon>Sphingobacteriaceae</taxon>
        <taxon>Mucilaginibacter</taxon>
    </lineage>
</organism>
<reference evidence="4" key="1">
    <citation type="submission" date="2022-04" db="EMBL/GenBank/DDBJ databases">
        <title>Mucilaginibacter sp. RS28 isolated from freshwater.</title>
        <authorList>
            <person name="Ko S.-R."/>
        </authorList>
    </citation>
    <scope>NUCLEOTIDE SEQUENCE</scope>
    <source>
        <strain evidence="4">RS28</strain>
    </source>
</reference>
<evidence type="ECO:0000259" key="3">
    <source>
        <dbReference type="Pfam" id="PF07863"/>
    </source>
</evidence>
<dbReference type="AlphaFoldDB" id="A0A9X2BBF0"/>
<dbReference type="RefSeq" id="WP_245127951.1">
    <property type="nucleotide sequence ID" value="NZ_JALJEJ010000001.1"/>
</dbReference>
<dbReference type="InterPro" id="IPR012424">
    <property type="entry name" value="Conjugative_transposon_TraJ_C"/>
</dbReference>
<feature type="transmembrane region" description="Helical" evidence="1">
    <location>
        <begin position="247"/>
        <end position="266"/>
    </location>
</feature>
<keyword evidence="1" id="KW-1133">Transmembrane helix</keyword>
<protein>
    <submittedName>
        <fullName evidence="4">Conjugative transposon protein TraJ</fullName>
    </submittedName>
</protein>
<dbReference type="Pfam" id="PF07863">
    <property type="entry name" value="CtnDOT_TraJ"/>
    <property type="match status" value="1"/>
</dbReference>
<evidence type="ECO:0000256" key="2">
    <source>
        <dbReference type="SAM" id="SignalP"/>
    </source>
</evidence>
<evidence type="ECO:0000313" key="5">
    <source>
        <dbReference type="Proteomes" id="UP001139450"/>
    </source>
</evidence>
<gene>
    <name evidence="4" type="primary">traJ</name>
    <name evidence="4" type="ORF">MUY27_00240</name>
</gene>
<name>A0A9X2BBF0_9SPHI</name>
<keyword evidence="1" id="KW-0812">Transmembrane</keyword>
<feature type="chain" id="PRO_5040876349" evidence="2">
    <location>
        <begin position="25"/>
        <end position="393"/>
    </location>
</feature>
<feature type="domain" description="Conjugative transposon TraJ C-terminal" evidence="3">
    <location>
        <begin position="30"/>
        <end position="391"/>
    </location>
</feature>
<feature type="signal peptide" evidence="2">
    <location>
        <begin position="1"/>
        <end position="24"/>
    </location>
</feature>
<keyword evidence="1" id="KW-0472">Membrane</keyword>
<feature type="transmembrane region" description="Helical" evidence="1">
    <location>
        <begin position="291"/>
        <end position="313"/>
    </location>
</feature>
<feature type="transmembrane region" description="Helical" evidence="1">
    <location>
        <begin position="216"/>
        <end position="235"/>
    </location>
</feature>
<dbReference type="NCBIfam" id="TIGR03782">
    <property type="entry name" value="Bac_Flav_CT_J"/>
    <property type="match status" value="1"/>
</dbReference>
<feature type="transmembrane region" description="Helical" evidence="1">
    <location>
        <begin position="91"/>
        <end position="111"/>
    </location>
</feature>
<accession>A0A9X2BBF0</accession>
<dbReference type="InterPro" id="IPR022393">
    <property type="entry name" value="Conjugative_transposon_TraJ"/>
</dbReference>
<feature type="transmembrane region" description="Helical" evidence="1">
    <location>
        <begin position="48"/>
        <end position="70"/>
    </location>
</feature>
<keyword evidence="5" id="KW-1185">Reference proteome</keyword>
<dbReference type="EMBL" id="JALJEJ010000001">
    <property type="protein sequence ID" value="MCJ8208113.1"/>
    <property type="molecule type" value="Genomic_DNA"/>
</dbReference>
<proteinExistence type="predicted"/>
<keyword evidence="2" id="KW-0732">Signal</keyword>
<evidence type="ECO:0000256" key="1">
    <source>
        <dbReference type="SAM" id="Phobius"/>
    </source>
</evidence>
<dbReference type="Proteomes" id="UP001139450">
    <property type="component" value="Unassembled WGS sequence"/>
</dbReference>
<evidence type="ECO:0000313" key="4">
    <source>
        <dbReference type="EMBL" id="MCJ8208113.1"/>
    </source>
</evidence>
<comment type="caution">
    <text evidence="4">The sequence shown here is derived from an EMBL/GenBank/DDBJ whole genome shotgun (WGS) entry which is preliminary data.</text>
</comment>
<sequence>MKKSLLKIALTAIPAILLPALCSAQGMQADVHSLQGVLDQMYDQMLPLCSNMIDIGRGIAGFAALWYIAVRVWRHIAAAEPVDFYPLLRPFVIGFCIMVFPAVLAMINGVLQPTVTATAAMVGQSNAAMEAMLNSGQPVDDDLQGLSATGTDPDKWYKYAHPDGAAGSNNTTANPIADQSWGWSFKSWVKKGIAELLNLGFEAAALVIDTIRTFKLIVLAILGPLCFGLGVFDGFQHTIKQWLARYINVYMWLPVANIFGAIIAKIQENMVHLEVTGGAANPHFSGTNTAYLIFLLIAIIGYFTVPSIAGYIVNVGGHALLAKATSAAGLATTAAISVGSANAAQTLNSLSNFKNHMQEGASGENEGSGAAAAAGRVAGYGGAYAADKLSGKS</sequence>